<accession>A0A0C3G8L1</accession>
<name>A0A0C3G8L1_OIDMZ</name>
<reference evidence="2" key="2">
    <citation type="submission" date="2015-01" db="EMBL/GenBank/DDBJ databases">
        <title>Evolutionary Origins and Diversification of the Mycorrhizal Mutualists.</title>
        <authorList>
            <consortium name="DOE Joint Genome Institute"/>
            <consortium name="Mycorrhizal Genomics Consortium"/>
            <person name="Kohler A."/>
            <person name="Kuo A."/>
            <person name="Nagy L.G."/>
            <person name="Floudas D."/>
            <person name="Copeland A."/>
            <person name="Barry K.W."/>
            <person name="Cichocki N."/>
            <person name="Veneault-Fourrey C."/>
            <person name="LaButti K."/>
            <person name="Lindquist E.A."/>
            <person name="Lipzen A."/>
            <person name="Lundell T."/>
            <person name="Morin E."/>
            <person name="Murat C."/>
            <person name="Riley R."/>
            <person name="Ohm R."/>
            <person name="Sun H."/>
            <person name="Tunlid A."/>
            <person name="Henrissat B."/>
            <person name="Grigoriev I.V."/>
            <person name="Hibbett D.S."/>
            <person name="Martin F."/>
        </authorList>
    </citation>
    <scope>NUCLEOTIDE SEQUENCE [LARGE SCALE GENOMIC DNA]</scope>
    <source>
        <strain evidence="2">Zn</strain>
    </source>
</reference>
<protein>
    <submittedName>
        <fullName evidence="1">Uncharacterized protein</fullName>
    </submittedName>
</protein>
<dbReference type="AlphaFoldDB" id="A0A0C3G8L1"/>
<proteinExistence type="predicted"/>
<dbReference type="Proteomes" id="UP000054321">
    <property type="component" value="Unassembled WGS sequence"/>
</dbReference>
<gene>
    <name evidence="1" type="ORF">OIDMADRAFT_62477</name>
</gene>
<dbReference type="OrthoDB" id="3904404at2759"/>
<dbReference type="EMBL" id="KN832920">
    <property type="protein sequence ID" value="KIM92555.1"/>
    <property type="molecule type" value="Genomic_DNA"/>
</dbReference>
<keyword evidence="2" id="KW-1185">Reference proteome</keyword>
<sequence>MATIPSPPPQFTAEGGKSYLAKALFNAFRFRIRCLQCAGTPNPKGFIKDLRGKGAKDRHYTKYIELAQAQLNPAEFAATLKGIYKKFPPTGDYAALQAYLEPTKGPADTLAIPMPRPALAAIFNPAGHPVTPQPVSTPKKRKADGELPIRNKTACHAQAQQRRESSTYNTLDLQGTLRLLGKLQEISKT</sequence>
<evidence type="ECO:0000313" key="2">
    <source>
        <dbReference type="Proteomes" id="UP000054321"/>
    </source>
</evidence>
<organism evidence="1 2">
    <name type="scientific">Oidiodendron maius (strain Zn)</name>
    <dbReference type="NCBI Taxonomy" id="913774"/>
    <lineage>
        <taxon>Eukaryota</taxon>
        <taxon>Fungi</taxon>
        <taxon>Dikarya</taxon>
        <taxon>Ascomycota</taxon>
        <taxon>Pezizomycotina</taxon>
        <taxon>Leotiomycetes</taxon>
        <taxon>Leotiomycetes incertae sedis</taxon>
        <taxon>Myxotrichaceae</taxon>
        <taxon>Oidiodendron</taxon>
    </lineage>
</organism>
<dbReference type="InParanoid" id="A0A0C3G8L1"/>
<reference evidence="1 2" key="1">
    <citation type="submission" date="2014-04" db="EMBL/GenBank/DDBJ databases">
        <authorList>
            <consortium name="DOE Joint Genome Institute"/>
            <person name="Kuo A."/>
            <person name="Martino E."/>
            <person name="Perotto S."/>
            <person name="Kohler A."/>
            <person name="Nagy L.G."/>
            <person name="Floudas D."/>
            <person name="Copeland A."/>
            <person name="Barry K.W."/>
            <person name="Cichocki N."/>
            <person name="Veneault-Fourrey C."/>
            <person name="LaButti K."/>
            <person name="Lindquist E.A."/>
            <person name="Lipzen A."/>
            <person name="Lundell T."/>
            <person name="Morin E."/>
            <person name="Murat C."/>
            <person name="Sun H."/>
            <person name="Tunlid A."/>
            <person name="Henrissat B."/>
            <person name="Grigoriev I.V."/>
            <person name="Hibbett D.S."/>
            <person name="Martin F."/>
            <person name="Nordberg H.P."/>
            <person name="Cantor M.N."/>
            <person name="Hua S.X."/>
        </authorList>
    </citation>
    <scope>NUCLEOTIDE SEQUENCE [LARGE SCALE GENOMIC DNA]</scope>
    <source>
        <strain evidence="1 2">Zn</strain>
    </source>
</reference>
<evidence type="ECO:0000313" key="1">
    <source>
        <dbReference type="EMBL" id="KIM92555.1"/>
    </source>
</evidence>
<dbReference type="HOGENOM" id="CLU_1434833_0_0_1"/>